<evidence type="ECO:0000313" key="1">
    <source>
        <dbReference type="Proteomes" id="UP000046393"/>
    </source>
</evidence>
<keyword evidence="1" id="KW-1185">Reference proteome</keyword>
<reference evidence="2" key="1">
    <citation type="submission" date="2017-02" db="UniProtKB">
        <authorList>
            <consortium name="WormBaseParasite"/>
        </authorList>
    </citation>
    <scope>IDENTIFICATION</scope>
</reference>
<dbReference type="WBParaSite" id="SMUV_0000695201-mRNA-1">
    <property type="protein sequence ID" value="SMUV_0000695201-mRNA-1"/>
    <property type="gene ID" value="SMUV_0000695201"/>
</dbReference>
<evidence type="ECO:0000313" key="2">
    <source>
        <dbReference type="WBParaSite" id="SMUV_0000695201-mRNA-1"/>
    </source>
</evidence>
<name>A0A0N5AQI7_9BILA</name>
<dbReference type="Proteomes" id="UP000046393">
    <property type="component" value="Unplaced"/>
</dbReference>
<protein>
    <submittedName>
        <fullName evidence="2">Four helix bundle protein</fullName>
    </submittedName>
</protein>
<organism evidence="1 2">
    <name type="scientific">Syphacia muris</name>
    <dbReference type="NCBI Taxonomy" id="451379"/>
    <lineage>
        <taxon>Eukaryota</taxon>
        <taxon>Metazoa</taxon>
        <taxon>Ecdysozoa</taxon>
        <taxon>Nematoda</taxon>
        <taxon>Chromadorea</taxon>
        <taxon>Rhabditida</taxon>
        <taxon>Spirurina</taxon>
        <taxon>Oxyuridomorpha</taxon>
        <taxon>Oxyuroidea</taxon>
        <taxon>Oxyuridae</taxon>
        <taxon>Syphacia</taxon>
    </lineage>
</organism>
<sequence>MGNEFDAAAIAVEVFRMTLAIAKEIRYSFDTKKKKAEEWYMELLALSMMMMIRRKETQMYCDKINLGTETLAHNVRRTFRGSGSSYLKAHNAAH</sequence>
<accession>A0A0N5AQI7</accession>
<dbReference type="AlphaFoldDB" id="A0A0N5AQI7"/>
<proteinExistence type="predicted"/>